<name>A0ABU6ISH6_9FLAO</name>
<dbReference type="RefSeq" id="WP_326279056.1">
    <property type="nucleotide sequence ID" value="NZ_JAYKYV010000010.1"/>
</dbReference>
<dbReference type="PANTHER" id="PTHR44520">
    <property type="entry name" value="RESPONSE REGULATOR RCP1-RELATED"/>
    <property type="match status" value="1"/>
</dbReference>
<sequence length="136" mass="15627">MEKNTDLILLIDDDPIFNWLTYKMIKKLDDRRTIKTFANGHDAFLFLQEGYSPKGGYTLLLDINMPVLNGWEFVEGLNRAGFFRNSKEKNIGINIISSSIDPMDKEKAGQWPIIIKGYFTKPLEIDDMMLILGHKG</sequence>
<dbReference type="Proteomes" id="UP001355298">
    <property type="component" value="Unassembled WGS sequence"/>
</dbReference>
<dbReference type="Pfam" id="PF00072">
    <property type="entry name" value="Response_reg"/>
    <property type="match status" value="1"/>
</dbReference>
<dbReference type="EMBL" id="JAYMGW010000010">
    <property type="protein sequence ID" value="MEC4266085.1"/>
    <property type="molecule type" value="Genomic_DNA"/>
</dbReference>
<dbReference type="InterPro" id="IPR001789">
    <property type="entry name" value="Sig_transdc_resp-reg_receiver"/>
</dbReference>
<evidence type="ECO:0000313" key="3">
    <source>
        <dbReference type="EMBL" id="MEC4266085.1"/>
    </source>
</evidence>
<dbReference type="PROSITE" id="PS50110">
    <property type="entry name" value="RESPONSE_REGULATORY"/>
    <property type="match status" value="1"/>
</dbReference>
<gene>
    <name evidence="3" type="ORF">VOP03_12075</name>
</gene>
<organism evidence="3 4">
    <name type="scientific">Flagellimonas halotolerans</name>
    <dbReference type="NCBI Taxonomy" id="3112164"/>
    <lineage>
        <taxon>Bacteria</taxon>
        <taxon>Pseudomonadati</taxon>
        <taxon>Bacteroidota</taxon>
        <taxon>Flavobacteriia</taxon>
        <taxon>Flavobacteriales</taxon>
        <taxon>Flavobacteriaceae</taxon>
        <taxon>Flagellimonas</taxon>
    </lineage>
</organism>
<keyword evidence="1" id="KW-0597">Phosphoprotein</keyword>
<dbReference type="PANTHER" id="PTHR44520:SF2">
    <property type="entry name" value="RESPONSE REGULATOR RCP1"/>
    <property type="match status" value="1"/>
</dbReference>
<evidence type="ECO:0000313" key="4">
    <source>
        <dbReference type="Proteomes" id="UP001355298"/>
    </source>
</evidence>
<protein>
    <submittedName>
        <fullName evidence="3">Response regulator</fullName>
    </submittedName>
</protein>
<dbReference type="SUPFAM" id="SSF52172">
    <property type="entry name" value="CheY-like"/>
    <property type="match status" value="1"/>
</dbReference>
<evidence type="ECO:0000256" key="1">
    <source>
        <dbReference type="PROSITE-ProRule" id="PRU00169"/>
    </source>
</evidence>
<evidence type="ECO:0000259" key="2">
    <source>
        <dbReference type="PROSITE" id="PS50110"/>
    </source>
</evidence>
<accession>A0ABU6ISH6</accession>
<dbReference type="InterPro" id="IPR052893">
    <property type="entry name" value="TCS_response_regulator"/>
</dbReference>
<reference evidence="3 4" key="1">
    <citation type="submission" date="2024-01" db="EMBL/GenBank/DDBJ databases">
        <title>The strains designed SYSU M86414 and SYSU M84420 isolated from the marine sediment in San Sha City (Hainan Province, China).</title>
        <authorList>
            <person name="Guo D."/>
        </authorList>
    </citation>
    <scope>NUCLEOTIDE SEQUENCE [LARGE SCALE GENOMIC DNA]</scope>
    <source>
        <strain evidence="3 4">SYSU M84420</strain>
    </source>
</reference>
<feature type="modified residue" description="4-aspartylphosphate" evidence="1">
    <location>
        <position position="62"/>
    </location>
</feature>
<keyword evidence="4" id="KW-1185">Reference proteome</keyword>
<dbReference type="Gene3D" id="3.40.50.2300">
    <property type="match status" value="1"/>
</dbReference>
<proteinExistence type="predicted"/>
<feature type="domain" description="Response regulatory" evidence="2">
    <location>
        <begin position="7"/>
        <end position="136"/>
    </location>
</feature>
<comment type="caution">
    <text evidence="3">The sequence shown here is derived from an EMBL/GenBank/DDBJ whole genome shotgun (WGS) entry which is preliminary data.</text>
</comment>
<dbReference type="InterPro" id="IPR011006">
    <property type="entry name" value="CheY-like_superfamily"/>
</dbReference>